<dbReference type="HOGENOM" id="CLU_031277_0_0_9"/>
<evidence type="ECO:0000313" key="2">
    <source>
        <dbReference type="Proteomes" id="UP000002730"/>
    </source>
</evidence>
<dbReference type="AlphaFoldDB" id="D9SM29"/>
<dbReference type="eggNOG" id="COG4198">
    <property type="taxonomic scope" value="Bacteria"/>
</dbReference>
<organism evidence="1 2">
    <name type="scientific">Clostridium cellulovorans (strain ATCC 35296 / DSM 3052 / OCM 3 / 743B)</name>
    <dbReference type="NCBI Taxonomy" id="573061"/>
    <lineage>
        <taxon>Bacteria</taxon>
        <taxon>Bacillati</taxon>
        <taxon>Bacillota</taxon>
        <taxon>Clostridia</taxon>
        <taxon>Eubacteriales</taxon>
        <taxon>Clostridiaceae</taxon>
        <taxon>Clostridium</taxon>
    </lineage>
</organism>
<dbReference type="PANTHER" id="PTHR36454">
    <property type="entry name" value="LMO2823 PROTEIN"/>
    <property type="match status" value="1"/>
</dbReference>
<dbReference type="PANTHER" id="PTHR36454:SF1">
    <property type="entry name" value="DUF1015 DOMAIN-CONTAINING PROTEIN"/>
    <property type="match status" value="1"/>
</dbReference>
<accession>D9SM29</accession>
<keyword evidence="2" id="KW-1185">Reference proteome</keyword>
<sequence length="409" mass="46501">MAILKPFKAYRPKLELTDKVAALPYDVMSSEEAKVMAEGNPYSFLHVDKAEIDLADDIDVHDAVVYEKASENLSKLIEDEILVQDEKKCLYIYRLIMDGRAQTGLVGCLSVDDYESGVIKIHEKTRADKEKDRIDHVRSCNAHTGPIFMTYRDQDVVNSIITEVTNSDPSCNFTSEDGVTHIVWTISDDNKINALIDAFDKIEGIYIADGHHRAAAAVAVAREKRKASYTGDEEFNYFLSVMFPSSQLKIMDYNRVVKDMNGHDIASLLNKLDETFDVEEVSSLVKPEKKYSIGMYCEGKWYKLTAKEQYIDKNDPIKSLDVSILQEMVLDKIFDIKDPRTSDRIEFVGGIRGIEYIEKLAKSYNGIAFSMYPTTMNELMKVADNKETMPPKSTWFEPKLKSGLFIHEL</sequence>
<gene>
    <name evidence="1" type="ordered locus">Clocel_2017</name>
</gene>
<dbReference type="OrthoDB" id="9781616at2"/>
<dbReference type="STRING" id="573061.Clocel_2017"/>
<protein>
    <submittedName>
        <fullName evidence="1">Uncharacterized conserved protein UCP033563</fullName>
    </submittedName>
</protein>
<proteinExistence type="predicted"/>
<evidence type="ECO:0000313" key="1">
    <source>
        <dbReference type="EMBL" id="ADL51760.1"/>
    </source>
</evidence>
<dbReference type="PIRSF" id="PIRSF033563">
    <property type="entry name" value="UCP033563"/>
    <property type="match status" value="1"/>
</dbReference>
<reference evidence="1 2" key="1">
    <citation type="submission" date="2010-08" db="EMBL/GenBank/DDBJ databases">
        <title>Complete sequence of Clostridium cellulovorans 743B.</title>
        <authorList>
            <consortium name="US DOE Joint Genome Institute"/>
            <person name="Lucas S."/>
            <person name="Copeland A."/>
            <person name="Lapidus A."/>
            <person name="Cheng J.-F."/>
            <person name="Bruce D."/>
            <person name="Goodwin L."/>
            <person name="Pitluck S."/>
            <person name="Chertkov O."/>
            <person name="Detter J.C."/>
            <person name="Han C."/>
            <person name="Tapia R."/>
            <person name="Land M."/>
            <person name="Hauser L."/>
            <person name="Chang Y.-J."/>
            <person name="Jeffries C."/>
            <person name="Kyrpides N."/>
            <person name="Ivanova N."/>
            <person name="Mikhailova N."/>
            <person name="Hemme C.L."/>
            <person name="Woyke T."/>
        </authorList>
    </citation>
    <scope>NUCLEOTIDE SEQUENCE [LARGE SCALE GENOMIC DNA]</scope>
    <source>
        <strain evidence="2">ATCC 35296 / DSM 3052 / OCM 3 / 743B</strain>
    </source>
</reference>
<name>D9SM29_CLOC7</name>
<dbReference type="Proteomes" id="UP000002730">
    <property type="component" value="Chromosome"/>
</dbReference>
<dbReference type="Pfam" id="PF06245">
    <property type="entry name" value="DUF1015"/>
    <property type="match status" value="1"/>
</dbReference>
<dbReference type="KEGG" id="ccb:Clocel_2017"/>
<dbReference type="RefSeq" id="WP_010077022.1">
    <property type="nucleotide sequence ID" value="NC_014393.1"/>
</dbReference>
<dbReference type="EMBL" id="CP002160">
    <property type="protein sequence ID" value="ADL51760.1"/>
    <property type="molecule type" value="Genomic_DNA"/>
</dbReference>
<dbReference type="InterPro" id="IPR008323">
    <property type="entry name" value="UCP033563"/>
</dbReference>